<dbReference type="OrthoDB" id="1488560at2"/>
<dbReference type="SUPFAM" id="SSF141571">
    <property type="entry name" value="Pentapeptide repeat-like"/>
    <property type="match status" value="1"/>
</dbReference>
<evidence type="ECO:0000313" key="2">
    <source>
        <dbReference type="EMBL" id="NBJ95489.1"/>
    </source>
</evidence>
<dbReference type="EMBL" id="QZDT01000100">
    <property type="protein sequence ID" value="NBJ95489.1"/>
    <property type="molecule type" value="Genomic_DNA"/>
</dbReference>
<dbReference type="Gene3D" id="2.160.20.80">
    <property type="entry name" value="E3 ubiquitin-protein ligase SopA"/>
    <property type="match status" value="1"/>
</dbReference>
<accession>A0A9X5BKP4</accession>
<reference evidence="2" key="1">
    <citation type="submission" date="2018-09" db="EMBL/GenBank/DDBJ databases">
        <title>Murine metabolic-syndrome-specific gut microbial biobank.</title>
        <authorList>
            <person name="Liu C."/>
        </authorList>
    </citation>
    <scope>NUCLEOTIDE SEQUENCE</scope>
    <source>
        <strain evidence="2">D42-62</strain>
    </source>
</reference>
<name>A0A9X5BKP4_9FIRM</name>
<protein>
    <recommendedName>
        <fullName evidence="4">Pentapeptide repeat-containing protein</fullName>
    </recommendedName>
</protein>
<dbReference type="RefSeq" id="WP_160562374.1">
    <property type="nucleotide sequence ID" value="NZ_QZDT01000100.1"/>
</dbReference>
<dbReference type="Pfam" id="PF13599">
    <property type="entry name" value="Pentapeptide_4"/>
    <property type="match status" value="1"/>
</dbReference>
<dbReference type="Gene3D" id="3.40.50.300">
    <property type="entry name" value="P-loop containing nucleotide triphosphate hydrolases"/>
    <property type="match status" value="1"/>
</dbReference>
<keyword evidence="1" id="KW-1133">Transmembrane helix</keyword>
<proteinExistence type="predicted"/>
<keyword evidence="3" id="KW-1185">Reference proteome</keyword>
<dbReference type="AlphaFoldDB" id="A0A9X5BKP4"/>
<keyword evidence="1" id="KW-0812">Transmembrane</keyword>
<dbReference type="PANTHER" id="PTHR14136:SF17">
    <property type="entry name" value="BTB_POZ DOMAIN-CONTAINING PROTEIN KCTD9"/>
    <property type="match status" value="1"/>
</dbReference>
<organism evidence="2 3">
    <name type="scientific">Parablautia muri</name>
    <dbReference type="NCBI Taxonomy" id="2320879"/>
    <lineage>
        <taxon>Bacteria</taxon>
        <taxon>Bacillati</taxon>
        <taxon>Bacillota</taxon>
        <taxon>Clostridia</taxon>
        <taxon>Lachnospirales</taxon>
        <taxon>Lachnospiraceae</taxon>
        <taxon>Parablautia</taxon>
    </lineage>
</organism>
<dbReference type="InterPro" id="IPR027417">
    <property type="entry name" value="P-loop_NTPase"/>
</dbReference>
<dbReference type="PANTHER" id="PTHR14136">
    <property type="entry name" value="BTB_POZ DOMAIN-CONTAINING PROTEIN KCTD9"/>
    <property type="match status" value="1"/>
</dbReference>
<dbReference type="InterPro" id="IPR001646">
    <property type="entry name" value="5peptide_repeat"/>
</dbReference>
<feature type="transmembrane region" description="Helical" evidence="1">
    <location>
        <begin position="22"/>
        <end position="48"/>
    </location>
</feature>
<evidence type="ECO:0000313" key="3">
    <source>
        <dbReference type="Proteomes" id="UP001154420"/>
    </source>
</evidence>
<dbReference type="Proteomes" id="UP001154420">
    <property type="component" value="Unassembled WGS sequence"/>
</dbReference>
<evidence type="ECO:0008006" key="4">
    <source>
        <dbReference type="Google" id="ProtNLM"/>
    </source>
</evidence>
<keyword evidence="1" id="KW-0472">Membrane</keyword>
<gene>
    <name evidence="2" type="ORF">D5281_23965</name>
</gene>
<sequence length="599" mass="70382">MLEWLAEISSWIWENISNIDSIVSIVTAILSGVFFIGGAVYGVIANILRQKLKRNQYKYLNLVVDNQTKQSMKYYIPTRAQEVDPCDDVCTTDSFIKLIPFFINKVFKNSDTRYFVILADSGMGKTTFLLKLFFEYYKKLIKEYDIVFIPLSLESSIERIRGIQNKTTTILLLDGLDEDRYAIEDYNKRLKDICDETELFYKVIISCRTQFFPDSDSEPRHTKKRSFGVGKKSIEFVKYYISLFNEKEINIYLSKKYNPIFERNKIRRSQKVIKNCPELMVRPMLLAYIDDLIEDKEREYNYAYEIYNQLVYSWIEREAINNETLYNFSEKIAEYMYSNKTVYIKGNIIQKICEEYGIQLSSFEAKTRSLLNRNANGIYKFAHKSILEFILANKAIKDTQFRKVIMLNGFDGYDMLELFLKEMSISYVKKLINRQTRILENVFCEFLQLSEIDLSHMKIKNCSFENCNLSKAVFRKGDFYNISLKGSNLYGADLRNVKFRGADLRGADLRGADLRGGHINRIKLEGANLYKTIFDEIKIDFLQMKYNLADSMVYSTKTRTVVSYKEYKKRRATVRGFLVDDDEFEFEFLNNGVSQKMEP</sequence>
<comment type="caution">
    <text evidence="2">The sequence shown here is derived from an EMBL/GenBank/DDBJ whole genome shotgun (WGS) entry which is preliminary data.</text>
</comment>
<evidence type="ECO:0000256" key="1">
    <source>
        <dbReference type="SAM" id="Phobius"/>
    </source>
</evidence>
<dbReference type="InterPro" id="IPR051082">
    <property type="entry name" value="Pentapeptide-BTB/POZ_domain"/>
</dbReference>